<sequence>MFKKRKCSKIGERNVKCDEVVLFGHHLNEPKYKIVRNFYKYLAQNKSKSYYEDVTFSTLSPDKIPDPKKFNAKRSRHENISSIYVAQKFHKIPIDIHENATHIVLFNGRGSIRKLTNIISPYTDADPRKFAKIIDGYLRQKEFIVIDLNKPRSESFSLQWVTPLNLEKEIEALKDNKSRFQPKAVKDKALYPALFVDRLWYHCSAPILWRCIEFSIEGYRQNQCGKNKSGPLYWRLMKFKRVIYGKTNSLYCSKMVYLKLVGLKISDALLSAILRSCPNINFLILDQSYSFSNIPIIEIAKYCLKLLHLSLDACKAITDRCINEIV</sequence>
<dbReference type="AlphaFoldDB" id="A0A397ITN4"/>
<name>A0A397ITN4_9GLOM</name>
<proteinExistence type="predicted"/>
<evidence type="ECO:0000313" key="2">
    <source>
        <dbReference type="Proteomes" id="UP000266861"/>
    </source>
</evidence>
<keyword evidence="2" id="KW-1185">Reference proteome</keyword>
<reference evidence="1 2" key="1">
    <citation type="submission" date="2018-08" db="EMBL/GenBank/DDBJ databases">
        <title>Genome and evolution of the arbuscular mycorrhizal fungus Diversispora epigaea (formerly Glomus versiforme) and its bacterial endosymbionts.</title>
        <authorList>
            <person name="Sun X."/>
            <person name="Fei Z."/>
            <person name="Harrison M."/>
        </authorList>
    </citation>
    <scope>NUCLEOTIDE SEQUENCE [LARGE SCALE GENOMIC DNA]</scope>
    <source>
        <strain evidence="1 2">IT104</strain>
    </source>
</reference>
<dbReference type="InterPro" id="IPR032675">
    <property type="entry name" value="LRR_dom_sf"/>
</dbReference>
<comment type="caution">
    <text evidence="1">The sequence shown here is derived from an EMBL/GenBank/DDBJ whole genome shotgun (WGS) entry which is preliminary data.</text>
</comment>
<accession>A0A397ITN4</accession>
<dbReference type="SUPFAM" id="SSF52047">
    <property type="entry name" value="RNI-like"/>
    <property type="match status" value="1"/>
</dbReference>
<gene>
    <name evidence="1" type="ORF">Glove_199g114</name>
</gene>
<dbReference type="EMBL" id="PQFF01000187">
    <property type="protein sequence ID" value="RHZ76313.1"/>
    <property type="molecule type" value="Genomic_DNA"/>
</dbReference>
<evidence type="ECO:0008006" key="3">
    <source>
        <dbReference type="Google" id="ProtNLM"/>
    </source>
</evidence>
<protein>
    <recommendedName>
        <fullName evidence="3">F-box domain-containing protein</fullName>
    </recommendedName>
</protein>
<evidence type="ECO:0000313" key="1">
    <source>
        <dbReference type="EMBL" id="RHZ76313.1"/>
    </source>
</evidence>
<dbReference type="Gene3D" id="3.80.10.10">
    <property type="entry name" value="Ribonuclease Inhibitor"/>
    <property type="match status" value="1"/>
</dbReference>
<dbReference type="OrthoDB" id="2304771at2759"/>
<organism evidence="1 2">
    <name type="scientific">Diversispora epigaea</name>
    <dbReference type="NCBI Taxonomy" id="1348612"/>
    <lineage>
        <taxon>Eukaryota</taxon>
        <taxon>Fungi</taxon>
        <taxon>Fungi incertae sedis</taxon>
        <taxon>Mucoromycota</taxon>
        <taxon>Glomeromycotina</taxon>
        <taxon>Glomeromycetes</taxon>
        <taxon>Diversisporales</taxon>
        <taxon>Diversisporaceae</taxon>
        <taxon>Diversispora</taxon>
    </lineage>
</organism>
<dbReference type="Proteomes" id="UP000266861">
    <property type="component" value="Unassembled WGS sequence"/>
</dbReference>